<reference evidence="1" key="2">
    <citation type="journal article" date="2015" name="Fish Shellfish Immunol.">
        <title>Early steps in the European eel (Anguilla anguilla)-Vibrio vulnificus interaction in the gills: Role of the RtxA13 toxin.</title>
        <authorList>
            <person name="Callol A."/>
            <person name="Pajuelo D."/>
            <person name="Ebbesson L."/>
            <person name="Teles M."/>
            <person name="MacKenzie S."/>
            <person name="Amaro C."/>
        </authorList>
    </citation>
    <scope>NUCLEOTIDE SEQUENCE</scope>
</reference>
<reference evidence="1" key="1">
    <citation type="submission" date="2014-11" db="EMBL/GenBank/DDBJ databases">
        <authorList>
            <person name="Amaro Gonzalez C."/>
        </authorList>
    </citation>
    <scope>NUCLEOTIDE SEQUENCE</scope>
</reference>
<name>A0A0E9TXA4_ANGAN</name>
<evidence type="ECO:0000313" key="1">
    <source>
        <dbReference type="EMBL" id="JAH58284.1"/>
    </source>
</evidence>
<sequence length="14" mass="1569">MAAPVLNYSHQSNH</sequence>
<organism evidence="1">
    <name type="scientific">Anguilla anguilla</name>
    <name type="common">European freshwater eel</name>
    <name type="synonym">Muraena anguilla</name>
    <dbReference type="NCBI Taxonomy" id="7936"/>
    <lineage>
        <taxon>Eukaryota</taxon>
        <taxon>Metazoa</taxon>
        <taxon>Chordata</taxon>
        <taxon>Craniata</taxon>
        <taxon>Vertebrata</taxon>
        <taxon>Euteleostomi</taxon>
        <taxon>Actinopterygii</taxon>
        <taxon>Neopterygii</taxon>
        <taxon>Teleostei</taxon>
        <taxon>Anguilliformes</taxon>
        <taxon>Anguillidae</taxon>
        <taxon>Anguilla</taxon>
    </lineage>
</organism>
<protein>
    <submittedName>
        <fullName evidence="1">Uncharacterized protein</fullName>
    </submittedName>
</protein>
<accession>A0A0E9TXA4</accession>
<proteinExistence type="predicted"/>
<dbReference type="EMBL" id="GBXM01050293">
    <property type="protein sequence ID" value="JAH58284.1"/>
    <property type="molecule type" value="Transcribed_RNA"/>
</dbReference>